<proteinExistence type="predicted"/>
<name>A0A8S5TCA1_9CAUD</name>
<reference evidence="2" key="1">
    <citation type="journal article" date="2021" name="Proc. Natl. Acad. Sci. U.S.A.">
        <title>A Catalog of Tens of Thousands of Viruses from Human Metagenomes Reveals Hidden Associations with Chronic Diseases.</title>
        <authorList>
            <person name="Tisza M.J."/>
            <person name="Buck C.B."/>
        </authorList>
    </citation>
    <scope>NUCLEOTIDE SEQUENCE</scope>
    <source>
        <strain evidence="2">Ctw757</strain>
    </source>
</reference>
<keyword evidence="1" id="KW-0812">Transmembrane</keyword>
<sequence length="70" mass="8572">MKRDRYGRQKRKRKMTEEERFRAADRFEKELRRMDADRLKKSAWMKVDWVAVLLLAMSAFCAFYFLVSGF</sequence>
<dbReference type="EMBL" id="BK032791">
    <property type="protein sequence ID" value="DAF60615.1"/>
    <property type="molecule type" value="Genomic_DNA"/>
</dbReference>
<evidence type="ECO:0000256" key="1">
    <source>
        <dbReference type="SAM" id="Phobius"/>
    </source>
</evidence>
<protein>
    <submittedName>
        <fullName evidence="2">Uncharacterized protein</fullName>
    </submittedName>
</protein>
<feature type="transmembrane region" description="Helical" evidence="1">
    <location>
        <begin position="47"/>
        <end position="67"/>
    </location>
</feature>
<accession>A0A8S5TCA1</accession>
<keyword evidence="1" id="KW-0472">Membrane</keyword>
<keyword evidence="1" id="KW-1133">Transmembrane helix</keyword>
<organism evidence="2">
    <name type="scientific">Siphoviridae sp. ctw757</name>
    <dbReference type="NCBI Taxonomy" id="2827969"/>
    <lineage>
        <taxon>Viruses</taxon>
        <taxon>Duplodnaviria</taxon>
        <taxon>Heunggongvirae</taxon>
        <taxon>Uroviricota</taxon>
        <taxon>Caudoviricetes</taxon>
    </lineage>
</organism>
<evidence type="ECO:0000313" key="2">
    <source>
        <dbReference type="EMBL" id="DAF60615.1"/>
    </source>
</evidence>